<proteinExistence type="predicted"/>
<keyword evidence="2" id="KW-1185">Reference proteome</keyword>
<evidence type="ECO:0000313" key="2">
    <source>
        <dbReference type="Proteomes" id="UP001144978"/>
    </source>
</evidence>
<organism evidence="1 2">
    <name type="scientific">Trametes sanguinea</name>
    <dbReference type="NCBI Taxonomy" id="158606"/>
    <lineage>
        <taxon>Eukaryota</taxon>
        <taxon>Fungi</taxon>
        <taxon>Dikarya</taxon>
        <taxon>Basidiomycota</taxon>
        <taxon>Agaricomycotina</taxon>
        <taxon>Agaricomycetes</taxon>
        <taxon>Polyporales</taxon>
        <taxon>Polyporaceae</taxon>
        <taxon>Trametes</taxon>
    </lineage>
</organism>
<accession>A0ACC1PYC7</accession>
<gene>
    <name evidence="1" type="ORF">NUW54_g4297</name>
</gene>
<comment type="caution">
    <text evidence="1">The sequence shown here is derived from an EMBL/GenBank/DDBJ whole genome shotgun (WGS) entry which is preliminary data.</text>
</comment>
<evidence type="ECO:0000313" key="1">
    <source>
        <dbReference type="EMBL" id="KAJ3005535.1"/>
    </source>
</evidence>
<dbReference type="Proteomes" id="UP001144978">
    <property type="component" value="Unassembled WGS sequence"/>
</dbReference>
<reference evidence="1" key="1">
    <citation type="submission" date="2022-08" db="EMBL/GenBank/DDBJ databases">
        <title>Genome Sequence of Pycnoporus sanguineus.</title>
        <authorList>
            <person name="Buettner E."/>
        </authorList>
    </citation>
    <scope>NUCLEOTIDE SEQUENCE</scope>
    <source>
        <strain evidence="1">CG-C14</strain>
    </source>
</reference>
<sequence>MLPDIQEGPPAAWLQCYTSNCVGEEQVVQIISGLMNEGLIFDDNASTLRWRDFPVKPNNANQQSMDKDGSATTDTALGAIINAIAEVPLPNLSASCRYEDEPYATDSEVSGSQHRIDGCLRLVKSMSPTALKRSKVPTSDIAVSFVYKCDEKPASQYIINNRWKALDSAVHTLHSDCQRKHMYSVTIEDNYMALWYFSRSHSAKSHEFDLLDVRAVVHALATLIFSTDEEAKENRIRYIYRLGDRFFKTLKCRDEYDDLYIAGRATRVWEVVEVASFDDIAALPNAQRMILRDVWLEDGSDTEREIQRKIFERCDALGRDFPSEHDPRLTDVDDATRTQLRQHLEDGSYKQLFLTIEADYRGAVSKPLAEGFTPYILDEPEYYLNQEARAQTDIPREYKSRQRNFVVYQEVCSTLHELDDLYDVVQALLDALLALQILFLVSWIHRDVSSGNILSFNGRGKLSDLEYAKEFNLSIGGRSSDPKTGTPIFMAVEVQTRSSIYKEAPDSGDSEDSDQPDAPAPSRRTIRHNFQHDLESIFWVLTWLVFTHIPGQNCAVVTDVLFHSKSSDFHLARKEFLIDKNDYYYLRRHGLNR</sequence>
<protein>
    <submittedName>
        <fullName evidence="1">Uncharacterized protein</fullName>
    </submittedName>
</protein>
<dbReference type="EMBL" id="JANSHE010000969">
    <property type="protein sequence ID" value="KAJ3005535.1"/>
    <property type="molecule type" value="Genomic_DNA"/>
</dbReference>
<name>A0ACC1PYC7_9APHY</name>